<evidence type="ECO:0000313" key="2">
    <source>
        <dbReference type="Proteomes" id="UP000287166"/>
    </source>
</evidence>
<proteinExistence type="predicted"/>
<gene>
    <name evidence="1" type="ORF">SCP_0305510</name>
</gene>
<organism evidence="1 2">
    <name type="scientific">Sparassis crispa</name>
    <dbReference type="NCBI Taxonomy" id="139825"/>
    <lineage>
        <taxon>Eukaryota</taxon>
        <taxon>Fungi</taxon>
        <taxon>Dikarya</taxon>
        <taxon>Basidiomycota</taxon>
        <taxon>Agaricomycotina</taxon>
        <taxon>Agaricomycetes</taxon>
        <taxon>Polyporales</taxon>
        <taxon>Sparassidaceae</taxon>
        <taxon>Sparassis</taxon>
    </lineage>
</organism>
<dbReference type="AlphaFoldDB" id="A0A401GFC4"/>
<evidence type="ECO:0000313" key="1">
    <source>
        <dbReference type="EMBL" id="GBE80831.1"/>
    </source>
</evidence>
<dbReference type="GO" id="GO:0016616">
    <property type="term" value="F:oxidoreductase activity, acting on the CH-OH group of donors, NAD or NADP as acceptor"/>
    <property type="evidence" value="ECO:0007669"/>
    <property type="project" value="TreeGrafter"/>
</dbReference>
<sequence>MPSYVVTGASRGLGLEFVRQLSANRENTVFGLVRNLAGSPALLELQKSRSNLHVLKADILDLPALEAAAADIAKITGGSLDYLINNAAYVDDETREISLDAFPDEKTLAEGMQKSFNVNVIGVLHTTNTFLPLLKKGSVKKVVSLSTGLADLEFTRASGSAVHVPYSVSKAALNMVVVKYGARFKDEGFTFLAISPGLVNTSLRPPTPEELVGIKQMVTQFMSAAPGWNGQPITPEVSVKHMLDTIRKTTVADTGAFISHFGNKQWL</sequence>
<dbReference type="InterPro" id="IPR052184">
    <property type="entry name" value="SDR_enzymes"/>
</dbReference>
<dbReference type="PRINTS" id="PR00081">
    <property type="entry name" value="GDHRDH"/>
</dbReference>
<dbReference type="Gene3D" id="3.40.50.720">
    <property type="entry name" value="NAD(P)-binding Rossmann-like Domain"/>
    <property type="match status" value="1"/>
</dbReference>
<dbReference type="SUPFAM" id="SSF51735">
    <property type="entry name" value="NAD(P)-binding Rossmann-fold domains"/>
    <property type="match status" value="1"/>
</dbReference>
<accession>A0A401GFC4</accession>
<name>A0A401GFC4_9APHY</name>
<dbReference type="OrthoDB" id="9876299at2759"/>
<protein>
    <submittedName>
        <fullName evidence="1">Uncharacterized oxidoreductase</fullName>
    </submittedName>
</protein>
<dbReference type="InParanoid" id="A0A401GFC4"/>
<dbReference type="InterPro" id="IPR002347">
    <property type="entry name" value="SDR_fam"/>
</dbReference>
<dbReference type="CDD" id="cd05325">
    <property type="entry name" value="carb_red_sniffer_like_SDR_c"/>
    <property type="match status" value="1"/>
</dbReference>
<dbReference type="RefSeq" id="XP_027611744.1">
    <property type="nucleotide sequence ID" value="XM_027755943.1"/>
</dbReference>
<dbReference type="Proteomes" id="UP000287166">
    <property type="component" value="Unassembled WGS sequence"/>
</dbReference>
<dbReference type="GeneID" id="38777748"/>
<dbReference type="PANTHER" id="PTHR45458">
    <property type="entry name" value="SHORT-CHAIN DEHYDROGENASE/REDUCTASE SDR"/>
    <property type="match status" value="1"/>
</dbReference>
<dbReference type="EMBL" id="BFAD01000003">
    <property type="protein sequence ID" value="GBE80831.1"/>
    <property type="molecule type" value="Genomic_DNA"/>
</dbReference>
<dbReference type="PANTHER" id="PTHR45458:SF3">
    <property type="entry name" value="CHAIN DEHYDROGENASE (ATSC), PUTATIVE-RELATED"/>
    <property type="match status" value="1"/>
</dbReference>
<reference evidence="1 2" key="1">
    <citation type="journal article" date="2018" name="Sci. Rep.">
        <title>Genome sequence of the cauliflower mushroom Sparassis crispa (Hanabiratake) and its association with beneficial usage.</title>
        <authorList>
            <person name="Kiyama R."/>
            <person name="Furutani Y."/>
            <person name="Kawaguchi K."/>
            <person name="Nakanishi T."/>
        </authorList>
    </citation>
    <scope>NUCLEOTIDE SEQUENCE [LARGE SCALE GENOMIC DNA]</scope>
</reference>
<dbReference type="InterPro" id="IPR036291">
    <property type="entry name" value="NAD(P)-bd_dom_sf"/>
</dbReference>
<dbReference type="FunCoup" id="A0A401GFC4">
    <property type="interactions" value="95"/>
</dbReference>
<comment type="caution">
    <text evidence="1">The sequence shown here is derived from an EMBL/GenBank/DDBJ whole genome shotgun (WGS) entry which is preliminary data.</text>
</comment>
<keyword evidence="2" id="KW-1185">Reference proteome</keyword>
<dbReference type="Pfam" id="PF00106">
    <property type="entry name" value="adh_short"/>
    <property type="match status" value="1"/>
</dbReference>